<feature type="transmembrane region" description="Helical" evidence="18">
    <location>
        <begin position="293"/>
        <end position="313"/>
    </location>
</feature>
<evidence type="ECO:0000256" key="4">
    <source>
        <dbReference type="ARBA" id="ARBA00022538"/>
    </source>
</evidence>
<keyword evidence="5 18" id="KW-0812">Transmembrane</keyword>
<keyword evidence="10" id="KW-0630">Potassium</keyword>
<keyword evidence="6" id="KW-0547">Nucleotide-binding</keyword>
<dbReference type="GO" id="GO:0006813">
    <property type="term" value="P:potassium ion transport"/>
    <property type="evidence" value="ECO:0007669"/>
    <property type="project" value="UniProtKB-KW"/>
</dbReference>
<dbReference type="InterPro" id="IPR011527">
    <property type="entry name" value="ABC1_TM_dom"/>
</dbReference>
<dbReference type="GO" id="GO:0005524">
    <property type="term" value="F:ATP binding"/>
    <property type="evidence" value="ECO:0007669"/>
    <property type="project" value="UniProtKB-KW"/>
</dbReference>
<comment type="caution">
    <text evidence="21">The sequence shown here is derived from an EMBL/GenBank/DDBJ whole genome shotgun (WGS) entry which is preliminary data.</text>
</comment>
<dbReference type="InterPro" id="IPR003593">
    <property type="entry name" value="AAA+_ATPase"/>
</dbReference>
<comment type="similarity">
    <text evidence="2">Belongs to the ABC transporter superfamily. ABCB family. Multidrug resistance exporter (TC 3.A.1.201) subfamily.</text>
</comment>
<keyword evidence="13" id="KW-0496">Mitochondrion</keyword>
<keyword evidence="3" id="KW-0813">Transport</keyword>
<evidence type="ECO:0000256" key="6">
    <source>
        <dbReference type="ARBA" id="ARBA00022741"/>
    </source>
</evidence>
<dbReference type="PANTHER" id="PTHR43394">
    <property type="entry name" value="ATP-DEPENDENT PERMEASE MDL1, MITOCHONDRIAL"/>
    <property type="match status" value="1"/>
</dbReference>
<keyword evidence="4" id="KW-0633">Potassium transport</keyword>
<evidence type="ECO:0000256" key="1">
    <source>
        <dbReference type="ARBA" id="ARBA00004448"/>
    </source>
</evidence>
<evidence type="ECO:0000256" key="16">
    <source>
        <dbReference type="ARBA" id="ARBA00041416"/>
    </source>
</evidence>
<dbReference type="STRING" id="282301.A0A267H3I5"/>
<dbReference type="GO" id="GO:0016887">
    <property type="term" value="F:ATP hydrolysis activity"/>
    <property type="evidence" value="ECO:0007669"/>
    <property type="project" value="InterPro"/>
</dbReference>
<feature type="domain" description="ABC transmembrane type-1" evidence="20">
    <location>
        <begin position="147"/>
        <end position="434"/>
    </location>
</feature>
<dbReference type="AlphaFoldDB" id="A0A267H3I5"/>
<dbReference type="PROSITE" id="PS50929">
    <property type="entry name" value="ABC_TM1F"/>
    <property type="match status" value="1"/>
</dbReference>
<keyword evidence="12" id="KW-0406">Ion transport</keyword>
<dbReference type="CDD" id="cd18574">
    <property type="entry name" value="ABC_6TM_ABCB8_like"/>
    <property type="match status" value="1"/>
</dbReference>
<accession>A0A267H3I5</accession>
<evidence type="ECO:0000313" key="22">
    <source>
        <dbReference type="Proteomes" id="UP000215902"/>
    </source>
</evidence>
<dbReference type="InterPro" id="IPR017871">
    <property type="entry name" value="ABC_transporter-like_CS"/>
</dbReference>
<comment type="subcellular location">
    <subcellularLocation>
        <location evidence="1">Mitochondrion inner membrane</location>
        <topology evidence="1">Multi-pass membrane protein</topology>
    </subcellularLocation>
</comment>
<dbReference type="Pfam" id="PF00005">
    <property type="entry name" value="ABC_tran"/>
    <property type="match status" value="1"/>
</dbReference>
<dbReference type="PROSITE" id="PS00211">
    <property type="entry name" value="ABC_TRANSPORTER_1"/>
    <property type="match status" value="1"/>
</dbReference>
<proteinExistence type="inferred from homology"/>
<evidence type="ECO:0000256" key="3">
    <source>
        <dbReference type="ARBA" id="ARBA00022448"/>
    </source>
</evidence>
<dbReference type="EMBL" id="NIVC01000064">
    <property type="protein sequence ID" value="PAA92079.1"/>
    <property type="molecule type" value="Genomic_DNA"/>
</dbReference>
<evidence type="ECO:0000256" key="7">
    <source>
        <dbReference type="ARBA" id="ARBA00022792"/>
    </source>
</evidence>
<evidence type="ECO:0000256" key="8">
    <source>
        <dbReference type="ARBA" id="ARBA00022840"/>
    </source>
</evidence>
<evidence type="ECO:0000256" key="12">
    <source>
        <dbReference type="ARBA" id="ARBA00023065"/>
    </source>
</evidence>
<evidence type="ECO:0000256" key="11">
    <source>
        <dbReference type="ARBA" id="ARBA00022989"/>
    </source>
</evidence>
<evidence type="ECO:0000256" key="2">
    <source>
        <dbReference type="ARBA" id="ARBA00007577"/>
    </source>
</evidence>
<dbReference type="Proteomes" id="UP000215902">
    <property type="component" value="Unassembled WGS sequence"/>
</dbReference>
<evidence type="ECO:0000313" key="21">
    <source>
        <dbReference type="EMBL" id="PAA92079.1"/>
    </source>
</evidence>
<dbReference type="InterPro" id="IPR036640">
    <property type="entry name" value="ABC1_TM_sf"/>
</dbReference>
<evidence type="ECO:0000256" key="10">
    <source>
        <dbReference type="ARBA" id="ARBA00022958"/>
    </source>
</evidence>
<dbReference type="InterPro" id="IPR003439">
    <property type="entry name" value="ABC_transporter-like_ATP-bd"/>
</dbReference>
<dbReference type="InterPro" id="IPR039421">
    <property type="entry name" value="Type_1_exporter"/>
</dbReference>
<dbReference type="OrthoDB" id="6500128at2759"/>
<evidence type="ECO:0000259" key="20">
    <source>
        <dbReference type="PROSITE" id="PS50929"/>
    </source>
</evidence>
<dbReference type="PANTHER" id="PTHR43394:SF17">
    <property type="entry name" value="MITOCHONDRIAL POTASSIUM CHANNEL ATP-BINDING SUBUNIT"/>
    <property type="match status" value="1"/>
</dbReference>
<evidence type="ECO:0000256" key="5">
    <source>
        <dbReference type="ARBA" id="ARBA00022692"/>
    </source>
</evidence>
<dbReference type="SUPFAM" id="SSF90123">
    <property type="entry name" value="ABC transporter transmembrane region"/>
    <property type="match status" value="1"/>
</dbReference>
<dbReference type="GO" id="GO:0090374">
    <property type="term" value="P:oligopeptide export from mitochondrion"/>
    <property type="evidence" value="ECO:0007669"/>
    <property type="project" value="TreeGrafter"/>
</dbReference>
<dbReference type="Gene3D" id="3.40.50.300">
    <property type="entry name" value="P-loop containing nucleotide triphosphate hydrolases"/>
    <property type="match status" value="1"/>
</dbReference>
<dbReference type="CDD" id="cd03249">
    <property type="entry name" value="ABC_MTABC3_MDL1_MDL2"/>
    <property type="match status" value="1"/>
</dbReference>
<organism evidence="21 22">
    <name type="scientific">Macrostomum lignano</name>
    <dbReference type="NCBI Taxonomy" id="282301"/>
    <lineage>
        <taxon>Eukaryota</taxon>
        <taxon>Metazoa</taxon>
        <taxon>Spiralia</taxon>
        <taxon>Lophotrochozoa</taxon>
        <taxon>Platyhelminthes</taxon>
        <taxon>Rhabditophora</taxon>
        <taxon>Macrostomorpha</taxon>
        <taxon>Macrostomida</taxon>
        <taxon>Macrostomidae</taxon>
        <taxon>Macrostomum</taxon>
    </lineage>
</organism>
<evidence type="ECO:0000256" key="14">
    <source>
        <dbReference type="ARBA" id="ARBA00023136"/>
    </source>
</evidence>
<feature type="transmembrane region" description="Helical" evidence="18">
    <location>
        <begin position="143"/>
        <end position="163"/>
    </location>
</feature>
<dbReference type="GO" id="GO:0005743">
    <property type="term" value="C:mitochondrial inner membrane"/>
    <property type="evidence" value="ECO:0007669"/>
    <property type="project" value="UniProtKB-SubCell"/>
</dbReference>
<dbReference type="FunFam" id="3.40.50.300:FF:000403">
    <property type="entry name" value="ATP-binding cassette sub-family B member 8, mitochondrial"/>
    <property type="match status" value="1"/>
</dbReference>
<gene>
    <name evidence="21" type="ORF">BOX15_Mlig001875g1</name>
</gene>
<dbReference type="GO" id="GO:0015421">
    <property type="term" value="F:ABC-type oligopeptide transporter activity"/>
    <property type="evidence" value="ECO:0007669"/>
    <property type="project" value="TreeGrafter"/>
</dbReference>
<evidence type="ECO:0000256" key="9">
    <source>
        <dbReference type="ARBA" id="ARBA00022946"/>
    </source>
</evidence>
<name>A0A267H3I5_9PLAT</name>
<evidence type="ECO:0000256" key="13">
    <source>
        <dbReference type="ARBA" id="ARBA00023128"/>
    </source>
</evidence>
<keyword evidence="14 18" id="KW-0472">Membrane</keyword>
<feature type="non-terminal residue" evidence="21">
    <location>
        <position position="1"/>
    </location>
</feature>
<dbReference type="PROSITE" id="PS50893">
    <property type="entry name" value="ABC_TRANSPORTER_2"/>
    <property type="match status" value="1"/>
</dbReference>
<keyword evidence="11 18" id="KW-1133">Transmembrane helix</keyword>
<keyword evidence="22" id="KW-1185">Reference proteome</keyword>
<dbReference type="SUPFAM" id="SSF52540">
    <property type="entry name" value="P-loop containing nucleoside triphosphate hydrolases"/>
    <property type="match status" value="1"/>
</dbReference>
<keyword evidence="7" id="KW-0999">Mitochondrion inner membrane</keyword>
<feature type="domain" description="ABC transporter" evidence="19">
    <location>
        <begin position="476"/>
        <end position="713"/>
    </location>
</feature>
<evidence type="ECO:0000256" key="18">
    <source>
        <dbReference type="SAM" id="Phobius"/>
    </source>
</evidence>
<reference evidence="21 22" key="1">
    <citation type="submission" date="2017-06" db="EMBL/GenBank/DDBJ databases">
        <title>A platform for efficient transgenesis in Macrostomum lignano, a flatworm model organism for stem cell research.</title>
        <authorList>
            <person name="Berezikov E."/>
        </authorList>
    </citation>
    <scope>NUCLEOTIDE SEQUENCE [LARGE SCALE GENOMIC DNA]</scope>
    <source>
        <strain evidence="21">DV1</strain>
        <tissue evidence="21">Whole organism</tissue>
    </source>
</reference>
<protein>
    <recommendedName>
        <fullName evidence="15">Mitochondrial potassium channel ATP-binding subunit</fullName>
    </recommendedName>
    <alternativeName>
        <fullName evidence="17">ATP-binding cassette sub-family B member 8, mitochondrial</fullName>
    </alternativeName>
    <alternativeName>
        <fullName evidence="16">Mitochondrial sulfonylurea-receptor</fullName>
    </alternativeName>
</protein>
<keyword evidence="9" id="KW-0809">Transit peptide</keyword>
<sequence>QLVVRIRQLPTRRPPAGQIFNLSSAIRSRSISSYASLLLATVAKRRRPLVALIGRRGVRLALGSAAAVVGGGVGLGCYVASSDWLSASASLFSLGGGVVRAETAPPAELARTDEDASAVSRSVDDDVGKFSWRLLGSLLLPDLHLLLAAVVASVAAALLNVQIPVGISQVVDSVMRLQGADWDQLKTVMGPALRLLGVYAAQSGVTFAYISLLGCVGENLAARLRRRLMATLLTQDVAFFDRHRSAELLSRLSGDVQDFKSAFKSAVSQGLRNATQTVGSLGYLVAMSPRLSAFFLLYIPLVVAVGLGLGSMLRALSKRAAAQQAAANAVAHEALTQMRSVKAFGMEAEELRLYEGQVEEAAALARRLALGIGLFQALSNLAVNGVVLTVLCGGGVCIGRGELTAGELTAYLVGVQTAMRSAANLSPLFGHAIKGATAGGRVFRLLDSRPCIEIDRGRPGLLTELAAPVSAGQDLVRLENVRFAYPGRPDAVVLDGVSLTVPSGCVVAVCGRSGAGKSTVTQLLTRFYDPTDGRVLLAGRDLRSYDPGWVRDRLVGLIPQEPALFCATIRENIRYGRPEATDAEVEAAARLAQAHKFIKAFPRGYDTHVGERGLAVSGGQKQRIAIARALLKDPKLLILDEATSALDSESERLVQAALQQAMQGRTVIVIAHRLSTIESADYVVVMGNGRVLEQGKRSDLLQKRGHYWAMVERHETDLID</sequence>
<keyword evidence="8" id="KW-0067">ATP-binding</keyword>
<dbReference type="SMART" id="SM00382">
    <property type="entry name" value="AAA"/>
    <property type="match status" value="1"/>
</dbReference>
<dbReference type="Gene3D" id="1.20.1560.10">
    <property type="entry name" value="ABC transporter type 1, transmembrane domain"/>
    <property type="match status" value="1"/>
</dbReference>
<evidence type="ECO:0000256" key="17">
    <source>
        <dbReference type="ARBA" id="ARBA00042968"/>
    </source>
</evidence>
<dbReference type="InterPro" id="IPR027417">
    <property type="entry name" value="P-loop_NTPase"/>
</dbReference>
<evidence type="ECO:0000256" key="15">
    <source>
        <dbReference type="ARBA" id="ARBA00040439"/>
    </source>
</evidence>
<evidence type="ECO:0000259" key="19">
    <source>
        <dbReference type="PROSITE" id="PS50893"/>
    </source>
</evidence>
<dbReference type="Pfam" id="PF00664">
    <property type="entry name" value="ABC_membrane"/>
    <property type="match status" value="1"/>
</dbReference>